<dbReference type="AlphaFoldDB" id="A0AAV4UHE7"/>
<comment type="caution">
    <text evidence="2">The sequence shown here is derived from an EMBL/GenBank/DDBJ whole genome shotgun (WGS) entry which is preliminary data.</text>
</comment>
<reference evidence="2 3" key="1">
    <citation type="submission" date="2021-06" db="EMBL/GenBank/DDBJ databases">
        <title>Caerostris darwini draft genome.</title>
        <authorList>
            <person name="Kono N."/>
            <person name="Arakawa K."/>
        </authorList>
    </citation>
    <scope>NUCLEOTIDE SEQUENCE [LARGE SCALE GENOMIC DNA]</scope>
</reference>
<evidence type="ECO:0000313" key="3">
    <source>
        <dbReference type="Proteomes" id="UP001054837"/>
    </source>
</evidence>
<accession>A0AAV4UHE7</accession>
<dbReference type="EMBL" id="BPLQ01011301">
    <property type="protein sequence ID" value="GIY57228.1"/>
    <property type="molecule type" value="Genomic_DNA"/>
</dbReference>
<protein>
    <submittedName>
        <fullName evidence="2">Uncharacterized protein</fullName>
    </submittedName>
</protein>
<sequence length="92" mass="10137">MLYRSGIQPGKDRTNSLALTAASLTAAALVKVISNKMKYCTNPMETSMPHVRYSVKVFRQQSNSSTGSKHTGGTEQSVQPSHPRSRKRKRAT</sequence>
<dbReference type="Proteomes" id="UP001054837">
    <property type="component" value="Unassembled WGS sequence"/>
</dbReference>
<evidence type="ECO:0000313" key="2">
    <source>
        <dbReference type="EMBL" id="GIY57228.1"/>
    </source>
</evidence>
<proteinExistence type="predicted"/>
<gene>
    <name evidence="2" type="ORF">CDAR_230071</name>
</gene>
<feature type="region of interest" description="Disordered" evidence="1">
    <location>
        <begin position="59"/>
        <end position="92"/>
    </location>
</feature>
<feature type="compositionally biased region" description="Basic residues" evidence="1">
    <location>
        <begin position="83"/>
        <end position="92"/>
    </location>
</feature>
<keyword evidence="3" id="KW-1185">Reference proteome</keyword>
<organism evidence="2 3">
    <name type="scientific">Caerostris darwini</name>
    <dbReference type="NCBI Taxonomy" id="1538125"/>
    <lineage>
        <taxon>Eukaryota</taxon>
        <taxon>Metazoa</taxon>
        <taxon>Ecdysozoa</taxon>
        <taxon>Arthropoda</taxon>
        <taxon>Chelicerata</taxon>
        <taxon>Arachnida</taxon>
        <taxon>Araneae</taxon>
        <taxon>Araneomorphae</taxon>
        <taxon>Entelegynae</taxon>
        <taxon>Araneoidea</taxon>
        <taxon>Araneidae</taxon>
        <taxon>Caerostris</taxon>
    </lineage>
</organism>
<evidence type="ECO:0000256" key="1">
    <source>
        <dbReference type="SAM" id="MobiDB-lite"/>
    </source>
</evidence>
<feature type="compositionally biased region" description="Polar residues" evidence="1">
    <location>
        <begin position="59"/>
        <end position="82"/>
    </location>
</feature>
<name>A0AAV4UHE7_9ARAC</name>